<gene>
    <name evidence="5" type="ORF">ERX40_07530</name>
</gene>
<dbReference type="GO" id="GO:0016787">
    <property type="term" value="F:hydrolase activity"/>
    <property type="evidence" value="ECO:0007669"/>
    <property type="project" value="UniProtKB-KW"/>
</dbReference>
<accession>A0A9Q8CL03</accession>
<dbReference type="RefSeq" id="WP_133417881.1">
    <property type="nucleotide sequence ID" value="NZ_SCWD01000002.1"/>
</dbReference>
<evidence type="ECO:0000259" key="4">
    <source>
        <dbReference type="PROSITE" id="PS51462"/>
    </source>
</evidence>
<evidence type="ECO:0000256" key="1">
    <source>
        <dbReference type="ARBA" id="ARBA00001946"/>
    </source>
</evidence>
<dbReference type="CDD" id="cd02883">
    <property type="entry name" value="NUDIX_Hydrolase"/>
    <property type="match status" value="1"/>
</dbReference>
<comment type="similarity">
    <text evidence="3">Belongs to the Nudix hydrolase family.</text>
</comment>
<dbReference type="Gene3D" id="3.90.79.10">
    <property type="entry name" value="Nucleoside Triphosphate Pyrophosphohydrolase"/>
    <property type="match status" value="1"/>
</dbReference>
<dbReference type="Proteomes" id="UP000295280">
    <property type="component" value="Unassembled WGS sequence"/>
</dbReference>
<feature type="domain" description="Nudix hydrolase" evidence="4">
    <location>
        <begin position="1"/>
        <end position="125"/>
    </location>
</feature>
<keyword evidence="2 3" id="KW-0378">Hydrolase</keyword>
<name>A0A9Q8CL03_9STAP</name>
<dbReference type="InterPro" id="IPR015797">
    <property type="entry name" value="NUDIX_hydrolase-like_dom_sf"/>
</dbReference>
<dbReference type="OrthoDB" id="9787880at2"/>
<dbReference type="Pfam" id="PF00293">
    <property type="entry name" value="NUDIX"/>
    <property type="match status" value="1"/>
</dbReference>
<dbReference type="PROSITE" id="PS00893">
    <property type="entry name" value="NUDIX_BOX"/>
    <property type="match status" value="1"/>
</dbReference>
<keyword evidence="6" id="KW-1185">Reference proteome</keyword>
<evidence type="ECO:0000256" key="3">
    <source>
        <dbReference type="RuleBase" id="RU003476"/>
    </source>
</evidence>
<dbReference type="PANTHER" id="PTHR43046">
    <property type="entry name" value="GDP-MANNOSE MANNOSYL HYDROLASE"/>
    <property type="match status" value="1"/>
</dbReference>
<dbReference type="SUPFAM" id="SSF55811">
    <property type="entry name" value="Nudix"/>
    <property type="match status" value="1"/>
</dbReference>
<evidence type="ECO:0000313" key="5">
    <source>
        <dbReference type="EMBL" id="TDM02398.1"/>
    </source>
</evidence>
<evidence type="ECO:0000313" key="6">
    <source>
        <dbReference type="Proteomes" id="UP000295280"/>
    </source>
</evidence>
<dbReference type="PROSITE" id="PS51462">
    <property type="entry name" value="NUDIX"/>
    <property type="match status" value="1"/>
</dbReference>
<comment type="cofactor">
    <cofactor evidence="1">
        <name>Mg(2+)</name>
        <dbReference type="ChEBI" id="CHEBI:18420"/>
    </cofactor>
</comment>
<evidence type="ECO:0000256" key="2">
    <source>
        <dbReference type="ARBA" id="ARBA00022801"/>
    </source>
</evidence>
<protein>
    <submittedName>
        <fullName evidence="5">NUDIX domain-containing protein</fullName>
    </submittedName>
</protein>
<comment type="caution">
    <text evidence="5">The sequence shown here is derived from an EMBL/GenBank/DDBJ whole genome shotgun (WGS) entry which is preliminary data.</text>
</comment>
<sequence length="126" mass="14754">MIWDGVSAIVIKNSKLLIVKSKSENKWSIPTGGIEAGESKEEALVREVHEETGYKVNIIRHVKQMKKKVKEYDVTVDYFYCNIIGGQLEIIDPDNEIAQVKWIEKDEYNKLNWLYPEDKEMIFNYL</sequence>
<dbReference type="InterPro" id="IPR020084">
    <property type="entry name" value="NUDIX_hydrolase_CS"/>
</dbReference>
<dbReference type="InterPro" id="IPR000086">
    <property type="entry name" value="NUDIX_hydrolase_dom"/>
</dbReference>
<dbReference type="PANTHER" id="PTHR43046:SF14">
    <property type="entry name" value="MUTT_NUDIX FAMILY PROTEIN"/>
    <property type="match status" value="1"/>
</dbReference>
<organism evidence="5 6">
    <name type="scientific">Macrococcus carouselicus</name>
    <dbReference type="NCBI Taxonomy" id="69969"/>
    <lineage>
        <taxon>Bacteria</taxon>
        <taxon>Bacillati</taxon>
        <taxon>Bacillota</taxon>
        <taxon>Bacilli</taxon>
        <taxon>Bacillales</taxon>
        <taxon>Staphylococcaceae</taxon>
        <taxon>Macrococcus</taxon>
    </lineage>
</organism>
<proteinExistence type="inferred from homology"/>
<dbReference type="InterPro" id="IPR020476">
    <property type="entry name" value="Nudix_hydrolase"/>
</dbReference>
<dbReference type="PRINTS" id="PR00502">
    <property type="entry name" value="NUDIXFAMILY"/>
</dbReference>
<dbReference type="AlphaFoldDB" id="A0A9Q8CL03"/>
<dbReference type="EMBL" id="SCWD01000002">
    <property type="protein sequence ID" value="TDM02398.1"/>
    <property type="molecule type" value="Genomic_DNA"/>
</dbReference>
<reference evidence="5 6" key="1">
    <citation type="submission" date="2019-01" db="EMBL/GenBank/DDBJ databases">
        <title>Draft genome sequences of the type strains of six Macrococcus species.</title>
        <authorList>
            <person name="Mazhar S."/>
            <person name="Altermann E."/>
            <person name="Hill C."/>
            <person name="Mcauliffe O."/>
        </authorList>
    </citation>
    <scope>NUCLEOTIDE SEQUENCE [LARGE SCALE GENOMIC DNA]</scope>
    <source>
        <strain evidence="5 6">ATCC 51828</strain>
    </source>
</reference>